<dbReference type="AlphaFoldDB" id="A0A2H3E365"/>
<feature type="non-terminal residue" evidence="1">
    <location>
        <position position="226"/>
    </location>
</feature>
<gene>
    <name evidence="1" type="ORF">ARMGADRAFT_906222</name>
</gene>
<keyword evidence="2" id="KW-1185">Reference proteome</keyword>
<name>A0A2H3E365_ARMGA</name>
<dbReference type="InParanoid" id="A0A2H3E365"/>
<sequence>DSCTDVSLISLEYYESLVNPPAIKKGIKMNLWQLTDKDSKIKGYVAIPIFTMSEQNELIETEVEAYLVLLMSMPILLGEDYQLNYELTVKRNIDTGMTILYGDNLKYSIKVMAVDKTEDFGRKAHREQLPVRLALVIKDVRLPPQTSKLVEVTLLTGDESQWVVERNLILNSPSSYLLVSNTLVKAKESATVYVTNLTDAPRILQKGDMIGTVHKATDYFDKPVNE</sequence>
<dbReference type="Proteomes" id="UP000217790">
    <property type="component" value="Unassembled WGS sequence"/>
</dbReference>
<evidence type="ECO:0000313" key="1">
    <source>
        <dbReference type="EMBL" id="PBK98142.1"/>
    </source>
</evidence>
<dbReference type="OMA" id="FNYEMET"/>
<organism evidence="1 2">
    <name type="scientific">Armillaria gallica</name>
    <name type="common">Bulbous honey fungus</name>
    <name type="synonym">Armillaria bulbosa</name>
    <dbReference type="NCBI Taxonomy" id="47427"/>
    <lineage>
        <taxon>Eukaryota</taxon>
        <taxon>Fungi</taxon>
        <taxon>Dikarya</taxon>
        <taxon>Basidiomycota</taxon>
        <taxon>Agaricomycotina</taxon>
        <taxon>Agaricomycetes</taxon>
        <taxon>Agaricomycetidae</taxon>
        <taxon>Agaricales</taxon>
        <taxon>Marasmiineae</taxon>
        <taxon>Physalacriaceae</taxon>
        <taxon>Armillaria</taxon>
    </lineage>
</organism>
<dbReference type="OrthoDB" id="3068303at2759"/>
<feature type="non-terminal residue" evidence="1">
    <location>
        <position position="1"/>
    </location>
</feature>
<reference evidence="2" key="1">
    <citation type="journal article" date="2017" name="Nat. Ecol. Evol.">
        <title>Genome expansion and lineage-specific genetic innovations in the forest pathogenic fungi Armillaria.</title>
        <authorList>
            <person name="Sipos G."/>
            <person name="Prasanna A.N."/>
            <person name="Walter M.C."/>
            <person name="O'Connor E."/>
            <person name="Balint B."/>
            <person name="Krizsan K."/>
            <person name="Kiss B."/>
            <person name="Hess J."/>
            <person name="Varga T."/>
            <person name="Slot J."/>
            <person name="Riley R."/>
            <person name="Boka B."/>
            <person name="Rigling D."/>
            <person name="Barry K."/>
            <person name="Lee J."/>
            <person name="Mihaltcheva S."/>
            <person name="LaButti K."/>
            <person name="Lipzen A."/>
            <person name="Waldron R."/>
            <person name="Moloney N.M."/>
            <person name="Sperisen C."/>
            <person name="Kredics L."/>
            <person name="Vagvoelgyi C."/>
            <person name="Patrignani A."/>
            <person name="Fitzpatrick D."/>
            <person name="Nagy I."/>
            <person name="Doyle S."/>
            <person name="Anderson J.B."/>
            <person name="Grigoriev I.V."/>
            <person name="Gueldener U."/>
            <person name="Muensterkoetter M."/>
            <person name="Nagy L.G."/>
        </authorList>
    </citation>
    <scope>NUCLEOTIDE SEQUENCE [LARGE SCALE GENOMIC DNA]</scope>
    <source>
        <strain evidence="2">Ar21-2</strain>
    </source>
</reference>
<accession>A0A2H3E365</accession>
<dbReference type="EMBL" id="KZ293648">
    <property type="protein sequence ID" value="PBK98142.1"/>
    <property type="molecule type" value="Genomic_DNA"/>
</dbReference>
<protein>
    <submittedName>
        <fullName evidence="1">Uncharacterized protein</fullName>
    </submittedName>
</protein>
<dbReference type="STRING" id="47427.A0A2H3E365"/>
<proteinExistence type="predicted"/>
<evidence type="ECO:0000313" key="2">
    <source>
        <dbReference type="Proteomes" id="UP000217790"/>
    </source>
</evidence>